<proteinExistence type="predicted"/>
<dbReference type="AlphaFoldDB" id="A0A8I1HU26"/>
<organism evidence="2 3">
    <name type="scientific">Corynebacterium tuberculostearicum</name>
    <dbReference type="NCBI Taxonomy" id="38304"/>
    <lineage>
        <taxon>Bacteria</taxon>
        <taxon>Bacillati</taxon>
        <taxon>Actinomycetota</taxon>
        <taxon>Actinomycetes</taxon>
        <taxon>Mycobacteriales</taxon>
        <taxon>Corynebacteriaceae</taxon>
        <taxon>Corynebacterium</taxon>
    </lineage>
</organism>
<evidence type="ECO:0000259" key="1">
    <source>
        <dbReference type="Pfam" id="PF02627"/>
    </source>
</evidence>
<dbReference type="GO" id="GO:0051920">
    <property type="term" value="F:peroxiredoxin activity"/>
    <property type="evidence" value="ECO:0007669"/>
    <property type="project" value="InterPro"/>
</dbReference>
<reference evidence="2 3" key="1">
    <citation type="submission" date="2020-12" db="EMBL/GenBank/DDBJ databases">
        <title>Draft genome sequence of the commensal strain Corynebacterium tuberculostearicum MFP09/CIP 102622 isolated from human skin.</title>
        <authorList>
            <person name="Boukerb A.M."/>
            <person name="Janvier X."/>
            <person name="Feuilloley M.G.J."/>
            <person name="Groboillot A."/>
        </authorList>
    </citation>
    <scope>NUCLEOTIDE SEQUENCE [LARGE SCALE GENOMIC DNA]</scope>
    <source>
        <strain evidence="2 3">CIP 102622</strain>
    </source>
</reference>
<dbReference type="RefSeq" id="WP_200436332.1">
    <property type="nucleotide sequence ID" value="NZ_CP175764.1"/>
</dbReference>
<dbReference type="EMBL" id="JAEHFL010000025">
    <property type="protein sequence ID" value="MBK3429118.1"/>
    <property type="molecule type" value="Genomic_DNA"/>
</dbReference>
<dbReference type="PANTHER" id="PTHR33570">
    <property type="entry name" value="4-CARBOXYMUCONOLACTONE DECARBOXYLASE FAMILY PROTEIN"/>
    <property type="match status" value="1"/>
</dbReference>
<feature type="domain" description="Carboxymuconolactone decarboxylase-like" evidence="1">
    <location>
        <begin position="34"/>
        <end position="115"/>
    </location>
</feature>
<sequence>MSKRNNNADQIRRQVLGDNYVNNTLNGWEPARPVLELLENTPWGFLWPREQLSLQSRSLITVAILAALDRHKELETHIRGARRNGCSFEEIIEAILHSGVYSGMPTAVEGAKIAQRIATEEQQVTS</sequence>
<accession>A0A8I1HU26</accession>
<dbReference type="Pfam" id="PF02627">
    <property type="entry name" value="CMD"/>
    <property type="match status" value="1"/>
</dbReference>
<dbReference type="PANTHER" id="PTHR33570:SF2">
    <property type="entry name" value="CARBOXYMUCONOLACTONE DECARBOXYLASE-LIKE DOMAIN-CONTAINING PROTEIN"/>
    <property type="match status" value="1"/>
</dbReference>
<keyword evidence="3" id="KW-1185">Reference proteome</keyword>
<protein>
    <submittedName>
        <fullName evidence="2">Carboxymuconolactone decarboxylase family protein</fullName>
    </submittedName>
</protein>
<gene>
    <name evidence="2" type="ORF">JDP02_11475</name>
</gene>
<dbReference type="Gene3D" id="1.20.1290.10">
    <property type="entry name" value="AhpD-like"/>
    <property type="match status" value="1"/>
</dbReference>
<dbReference type="InterPro" id="IPR003779">
    <property type="entry name" value="CMD-like"/>
</dbReference>
<dbReference type="SUPFAM" id="SSF69118">
    <property type="entry name" value="AhpD-like"/>
    <property type="match status" value="1"/>
</dbReference>
<dbReference type="Proteomes" id="UP000603369">
    <property type="component" value="Unassembled WGS sequence"/>
</dbReference>
<name>A0A8I1HU26_9CORY</name>
<comment type="caution">
    <text evidence="2">The sequence shown here is derived from an EMBL/GenBank/DDBJ whole genome shotgun (WGS) entry which is preliminary data.</text>
</comment>
<dbReference type="InterPro" id="IPR052512">
    <property type="entry name" value="4CMD/NDH-1_regulator"/>
</dbReference>
<evidence type="ECO:0000313" key="2">
    <source>
        <dbReference type="EMBL" id="MBK3429118.1"/>
    </source>
</evidence>
<evidence type="ECO:0000313" key="3">
    <source>
        <dbReference type="Proteomes" id="UP000603369"/>
    </source>
</evidence>
<dbReference type="InterPro" id="IPR029032">
    <property type="entry name" value="AhpD-like"/>
</dbReference>